<keyword evidence="3" id="KW-0547">Nucleotide-binding</keyword>
<keyword evidence="4 8" id="KW-0418">Kinase</keyword>
<evidence type="ECO:0000256" key="2">
    <source>
        <dbReference type="ARBA" id="ARBA00022679"/>
    </source>
</evidence>
<dbReference type="AlphaFoldDB" id="A0AA39NSJ9"/>
<dbReference type="CDD" id="cd04515">
    <property type="entry name" value="Alpha_kinase"/>
    <property type="match status" value="1"/>
</dbReference>
<evidence type="ECO:0000256" key="5">
    <source>
        <dbReference type="ARBA" id="ARBA00022840"/>
    </source>
</evidence>
<dbReference type="Proteomes" id="UP001175227">
    <property type="component" value="Unassembled WGS sequence"/>
</dbReference>
<dbReference type="InterPro" id="IPR004166">
    <property type="entry name" value="a-kinase_dom"/>
</dbReference>
<name>A0AA39NSJ9_9AGAR</name>
<evidence type="ECO:0000256" key="3">
    <source>
        <dbReference type="ARBA" id="ARBA00022741"/>
    </source>
</evidence>
<dbReference type="Gene3D" id="3.20.200.10">
    <property type="entry name" value="MHCK/EF2 kinase"/>
    <property type="match status" value="1"/>
</dbReference>
<accession>A0AA39NSJ9</accession>
<feature type="region of interest" description="Disordered" evidence="6">
    <location>
        <begin position="143"/>
        <end position="164"/>
    </location>
</feature>
<dbReference type="GO" id="GO:1903013">
    <property type="term" value="P:response to differentiation-inducing factor 1"/>
    <property type="evidence" value="ECO:0007669"/>
    <property type="project" value="TreeGrafter"/>
</dbReference>
<dbReference type="PANTHER" id="PTHR45992">
    <property type="entry name" value="EUKARYOTIC ELONGATION FACTOR 2 KINASE-RELATED"/>
    <property type="match status" value="1"/>
</dbReference>
<feature type="domain" description="Alpha-type protein kinase" evidence="7">
    <location>
        <begin position="370"/>
        <end position="647"/>
    </location>
</feature>
<dbReference type="PANTHER" id="PTHR45992:SF2">
    <property type="entry name" value="EUKARYOTIC ELONGATION FACTOR 2 KINASE"/>
    <property type="match status" value="1"/>
</dbReference>
<organism evidence="8 9">
    <name type="scientific">Armillaria novae-zelandiae</name>
    <dbReference type="NCBI Taxonomy" id="153914"/>
    <lineage>
        <taxon>Eukaryota</taxon>
        <taxon>Fungi</taxon>
        <taxon>Dikarya</taxon>
        <taxon>Basidiomycota</taxon>
        <taxon>Agaricomycotina</taxon>
        <taxon>Agaricomycetes</taxon>
        <taxon>Agaricomycetidae</taxon>
        <taxon>Agaricales</taxon>
        <taxon>Marasmiineae</taxon>
        <taxon>Physalacriaceae</taxon>
        <taxon>Armillaria</taxon>
    </lineage>
</organism>
<evidence type="ECO:0000259" key="7">
    <source>
        <dbReference type="PROSITE" id="PS51158"/>
    </source>
</evidence>
<keyword evidence="9" id="KW-1185">Reference proteome</keyword>
<feature type="region of interest" description="Disordered" evidence="6">
    <location>
        <begin position="483"/>
        <end position="509"/>
    </location>
</feature>
<dbReference type="PROSITE" id="PS51158">
    <property type="entry name" value="ALPHA_KINASE"/>
    <property type="match status" value="1"/>
</dbReference>
<dbReference type="GO" id="GO:0031037">
    <property type="term" value="P:myosin II filament disassembly"/>
    <property type="evidence" value="ECO:0007669"/>
    <property type="project" value="TreeGrafter"/>
</dbReference>
<dbReference type="SUPFAM" id="SSF56112">
    <property type="entry name" value="Protein kinase-like (PK-like)"/>
    <property type="match status" value="1"/>
</dbReference>
<dbReference type="Pfam" id="PF02816">
    <property type="entry name" value="Alpha_kinase"/>
    <property type="match status" value="1"/>
</dbReference>
<gene>
    <name evidence="8" type="ORF">IW261DRAFT_1425462</name>
</gene>
<keyword evidence="5" id="KW-0067">ATP-binding</keyword>
<sequence length="721" mass="80064">MTGQDVPYCDSCNHHYPHKDKPGHCGCCFVLEDTQQKEGEDSVKFQELLNRDHCQGCGAIGKYFRVIPAKGLNCISCFTKVLNLGLATLEQFVPQSPKGASNRHMLPPPTPPQHGPSVPGYPTDADKARAAAFTLKMQEAKNRWNSDGHAGNMQGSGSGSGGNGYSPSTILNTANLTGLRNVVNGKTELFIVYLTVNNGKKVSVSRLGPTSDSHHPDCLVPDLLEIFWLPKYNAIWMTSLPEPLLQSEVELRWKGNKLIEGNTHLGTLRELYAYHKALLNADQYIPRSASAKKQVLPSIHLELLINISAYQDHVHIKVPHELGSVKSRQVALGKNAPESQSVMIQQSKSSSAKTSSQVLLQIACLKINDSGSISKLSWPNQIFHGILMNNPMAKGLMKKVYELTMLTSDNGSRWVAKHFFNVGSGIEAIEIEENMVQLYEEVVAQKKGQYFLDRFYERAEETDVSISMKFRFTDCRLVREIISNDPTRPNPSASEEQTAQTSPSHASNLDDIDYQLEKASKPESIDVIWSIEPRCPSHRVKWNGTLQFDSHGHRGAGQIIMDAFTHFSYSYSNGDLVFADLQSTEVQTAEGKIENVLFDTAIHTSFSLTDDPDERQSISDHGQKGIDLFCRTHRCNQLCTDLQLPDLTTSNGNTIKDKMGQATAKGKRKRQRVLVTKVAHSAKRRREEDQSVQSTDGKDGSDMDLSSDEDNSHDGQKPNNN</sequence>
<reference evidence="8" key="1">
    <citation type="submission" date="2023-06" db="EMBL/GenBank/DDBJ databases">
        <authorList>
            <consortium name="Lawrence Berkeley National Laboratory"/>
            <person name="Ahrendt S."/>
            <person name="Sahu N."/>
            <person name="Indic B."/>
            <person name="Wong-Bajracharya J."/>
            <person name="Merenyi Z."/>
            <person name="Ke H.-M."/>
            <person name="Monk M."/>
            <person name="Kocsube S."/>
            <person name="Drula E."/>
            <person name="Lipzen A."/>
            <person name="Balint B."/>
            <person name="Henrissat B."/>
            <person name="Andreopoulos B."/>
            <person name="Martin F.M."/>
            <person name="Harder C.B."/>
            <person name="Rigling D."/>
            <person name="Ford K.L."/>
            <person name="Foster G.D."/>
            <person name="Pangilinan J."/>
            <person name="Papanicolaou A."/>
            <person name="Barry K."/>
            <person name="LaButti K."/>
            <person name="Viragh M."/>
            <person name="Koriabine M."/>
            <person name="Yan M."/>
            <person name="Riley R."/>
            <person name="Champramary S."/>
            <person name="Plett K.L."/>
            <person name="Tsai I.J."/>
            <person name="Slot J."/>
            <person name="Sipos G."/>
            <person name="Plett J."/>
            <person name="Nagy L.G."/>
            <person name="Grigoriev I.V."/>
        </authorList>
    </citation>
    <scope>NUCLEOTIDE SEQUENCE</scope>
    <source>
        <strain evidence="8">ICMP 16352</strain>
    </source>
</reference>
<feature type="compositionally biased region" description="Polar residues" evidence="6">
    <location>
        <begin position="484"/>
        <end position="507"/>
    </location>
</feature>
<dbReference type="InterPro" id="IPR011009">
    <property type="entry name" value="Kinase-like_dom_sf"/>
</dbReference>
<evidence type="ECO:0000256" key="6">
    <source>
        <dbReference type="SAM" id="MobiDB-lite"/>
    </source>
</evidence>
<evidence type="ECO:0000256" key="4">
    <source>
        <dbReference type="ARBA" id="ARBA00022777"/>
    </source>
</evidence>
<evidence type="ECO:0000313" key="9">
    <source>
        <dbReference type="Proteomes" id="UP001175227"/>
    </source>
</evidence>
<dbReference type="SMART" id="SM00811">
    <property type="entry name" value="Alpha_kinase"/>
    <property type="match status" value="1"/>
</dbReference>
<dbReference type="GO" id="GO:0004674">
    <property type="term" value="F:protein serine/threonine kinase activity"/>
    <property type="evidence" value="ECO:0007669"/>
    <property type="project" value="UniProtKB-KW"/>
</dbReference>
<comment type="caution">
    <text evidence="8">The sequence shown here is derived from an EMBL/GenBank/DDBJ whole genome shotgun (WGS) entry which is preliminary data.</text>
</comment>
<dbReference type="EMBL" id="JAUEPR010000055">
    <property type="protein sequence ID" value="KAK0471063.1"/>
    <property type="molecule type" value="Genomic_DNA"/>
</dbReference>
<proteinExistence type="predicted"/>
<feature type="compositionally biased region" description="Gly residues" evidence="6">
    <location>
        <begin position="154"/>
        <end position="164"/>
    </location>
</feature>
<feature type="region of interest" description="Disordered" evidence="6">
    <location>
        <begin position="95"/>
        <end position="119"/>
    </location>
</feature>
<keyword evidence="2" id="KW-0808">Transferase</keyword>
<protein>
    <submittedName>
        <fullName evidence="8">Kinase-like domain-containing protein</fullName>
    </submittedName>
</protein>
<dbReference type="GO" id="GO:0005524">
    <property type="term" value="F:ATP binding"/>
    <property type="evidence" value="ECO:0007669"/>
    <property type="project" value="UniProtKB-KW"/>
</dbReference>
<evidence type="ECO:0000256" key="1">
    <source>
        <dbReference type="ARBA" id="ARBA00022527"/>
    </source>
</evidence>
<feature type="compositionally biased region" description="Basic and acidic residues" evidence="6">
    <location>
        <begin position="710"/>
        <end position="721"/>
    </location>
</feature>
<evidence type="ECO:0000313" key="8">
    <source>
        <dbReference type="EMBL" id="KAK0471063.1"/>
    </source>
</evidence>
<feature type="region of interest" description="Disordered" evidence="6">
    <location>
        <begin position="646"/>
        <end position="721"/>
    </location>
</feature>
<keyword evidence="1" id="KW-0723">Serine/threonine-protein kinase</keyword>
<dbReference type="InterPro" id="IPR051852">
    <property type="entry name" value="Alpha-type_PK"/>
</dbReference>